<feature type="compositionally biased region" description="Low complexity" evidence="1">
    <location>
        <begin position="314"/>
        <end position="325"/>
    </location>
</feature>
<feature type="region of interest" description="Disordered" evidence="1">
    <location>
        <begin position="1"/>
        <end position="275"/>
    </location>
</feature>
<accession>A0ABS7FMP2</accession>
<evidence type="ECO:0000313" key="4">
    <source>
        <dbReference type="Proteomes" id="UP000774570"/>
    </source>
</evidence>
<dbReference type="InterPro" id="IPR012338">
    <property type="entry name" value="Beta-lactam/transpept-like"/>
</dbReference>
<dbReference type="Proteomes" id="UP000774570">
    <property type="component" value="Unassembled WGS sequence"/>
</dbReference>
<keyword evidence="4" id="KW-1185">Reference proteome</keyword>
<feature type="compositionally biased region" description="Basic residues" evidence="1">
    <location>
        <begin position="295"/>
        <end position="313"/>
    </location>
</feature>
<proteinExistence type="predicted"/>
<feature type="compositionally biased region" description="Low complexity" evidence="1">
    <location>
        <begin position="57"/>
        <end position="71"/>
    </location>
</feature>
<feature type="compositionally biased region" description="Basic residues" evidence="1">
    <location>
        <begin position="184"/>
        <end position="211"/>
    </location>
</feature>
<evidence type="ECO:0000259" key="2">
    <source>
        <dbReference type="Pfam" id="PF13354"/>
    </source>
</evidence>
<dbReference type="SUPFAM" id="SSF56601">
    <property type="entry name" value="beta-lactamase/transpeptidase-like"/>
    <property type="match status" value="1"/>
</dbReference>
<feature type="region of interest" description="Disordered" evidence="1">
    <location>
        <begin position="295"/>
        <end position="332"/>
    </location>
</feature>
<dbReference type="GO" id="GO:0016787">
    <property type="term" value="F:hydrolase activity"/>
    <property type="evidence" value="ECO:0007669"/>
    <property type="project" value="UniProtKB-KW"/>
</dbReference>
<dbReference type="InterPro" id="IPR000871">
    <property type="entry name" value="Beta-lactam_class-A"/>
</dbReference>
<organism evidence="3 4">
    <name type="scientific">Actinomadura parmotrematis</name>
    <dbReference type="NCBI Taxonomy" id="2864039"/>
    <lineage>
        <taxon>Bacteria</taxon>
        <taxon>Bacillati</taxon>
        <taxon>Actinomycetota</taxon>
        <taxon>Actinomycetes</taxon>
        <taxon>Streptosporangiales</taxon>
        <taxon>Thermomonosporaceae</taxon>
        <taxon>Actinomadura</taxon>
    </lineage>
</organism>
<reference evidence="3 4" key="1">
    <citation type="submission" date="2021-07" db="EMBL/GenBank/DDBJ databases">
        <title>Actinomadura sp. PM05-2 isolated from lichen.</title>
        <authorList>
            <person name="Somphong A."/>
            <person name="Phongsopitanun W."/>
            <person name="Tanasupawat S."/>
            <person name="Peongsungnone V."/>
        </authorList>
    </citation>
    <scope>NUCLEOTIDE SEQUENCE [LARGE SCALE GENOMIC DNA]</scope>
    <source>
        <strain evidence="3 4">PM05-2</strain>
    </source>
</reference>
<gene>
    <name evidence="3" type="ORF">K1Y72_04685</name>
</gene>
<feature type="compositionally biased region" description="Basic residues" evidence="1">
    <location>
        <begin position="98"/>
        <end position="133"/>
    </location>
</feature>
<dbReference type="EMBL" id="JAIBOA010000002">
    <property type="protein sequence ID" value="MBW8481657.1"/>
    <property type="molecule type" value="Genomic_DNA"/>
</dbReference>
<sequence length="630" mass="66668">MSERTPSRRADVQDRYPAGTDTVSDIVAGHEPGAASELLRCGRRGTALRARRRAPRHGPAAAQPAHPAAGARARRAAVRAVQPPRRADRARPPAAGRGPRHPRPRRPRLRPRRSCRGRAAPRRAARGPRRGRGRGADRGVPRAPPGAPAGDPRPVHRRAGRRARGGRPGRRDRPAPLPGARPGVRARPRGAVRRAAARRGGRRARRARRPGGPRPGGVPPRGGAGRLRRAAGGLPPARLRSAVGARGGPAAVRARARPRRHRGRAHPARAGRAGRVLAPDHRRPDHVAHLLRLARGARPRRRGRLRRGRRRGAAPRGADGPAGRRAAPRRAPPVVGVPRVRRLAEVFRAAGVTGHLHAVDVDTGRAVGVGPDEPVVLASVYKVPLLVAFHRRAAAGALDPAERTVLAPADRTPGPTGTSIMLDEVAMSLRDLAALMITVSDNAAADAVYDRVGRDAVNAALDELGLARTRVAGNGRDLHASLLADAAVGDLAELWDRLDEPGLLGRLSALDPARTSRSTPREAAALLAMIWRDEAAPPAACAAMRRLLGLQVWPHRLASGFPFDDVVVSGKTGTLATVRNEAGVVEYPDGGRYAVAVFTRAHVPAAVLPAADAAIGTAARLAVEALRRPS</sequence>
<dbReference type="Gene3D" id="3.40.710.10">
    <property type="entry name" value="DD-peptidase/beta-lactamase superfamily"/>
    <property type="match status" value="1"/>
</dbReference>
<dbReference type="InterPro" id="IPR045155">
    <property type="entry name" value="Beta-lactam_cat"/>
</dbReference>
<protein>
    <submittedName>
        <fullName evidence="3">Class A beta-lactamase-related serine hydrolase</fullName>
    </submittedName>
</protein>
<keyword evidence="3" id="KW-0378">Hydrolase</keyword>
<comment type="caution">
    <text evidence="3">The sequence shown here is derived from an EMBL/GenBank/DDBJ whole genome shotgun (WGS) entry which is preliminary data.</text>
</comment>
<feature type="compositionally biased region" description="Low complexity" evidence="1">
    <location>
        <begin position="230"/>
        <end position="253"/>
    </location>
</feature>
<feature type="domain" description="Beta-lactamase class A catalytic" evidence="2">
    <location>
        <begin position="356"/>
        <end position="599"/>
    </location>
</feature>
<dbReference type="Pfam" id="PF13354">
    <property type="entry name" value="Beta-lactamase2"/>
    <property type="match status" value="1"/>
</dbReference>
<feature type="compositionally biased region" description="Basic residues" evidence="1">
    <location>
        <begin position="254"/>
        <end position="269"/>
    </location>
</feature>
<dbReference type="PANTHER" id="PTHR35333">
    <property type="entry name" value="BETA-LACTAMASE"/>
    <property type="match status" value="1"/>
</dbReference>
<dbReference type="PANTHER" id="PTHR35333:SF3">
    <property type="entry name" value="BETA-LACTAMASE-TYPE TRANSPEPTIDASE FOLD CONTAINING PROTEIN"/>
    <property type="match status" value="1"/>
</dbReference>
<evidence type="ECO:0000256" key="1">
    <source>
        <dbReference type="SAM" id="MobiDB-lite"/>
    </source>
</evidence>
<feature type="compositionally biased region" description="Basic residues" evidence="1">
    <location>
        <begin position="155"/>
        <end position="168"/>
    </location>
</feature>
<evidence type="ECO:0000313" key="3">
    <source>
        <dbReference type="EMBL" id="MBW8481657.1"/>
    </source>
</evidence>
<feature type="compositionally biased region" description="Basic and acidic residues" evidence="1">
    <location>
        <begin position="1"/>
        <end position="14"/>
    </location>
</feature>
<name>A0ABS7FMP2_9ACTN</name>